<dbReference type="Proteomes" id="UP000823842">
    <property type="component" value="Unassembled WGS sequence"/>
</dbReference>
<comment type="caution">
    <text evidence="3">The sequence shown here is derived from an EMBL/GenBank/DDBJ whole genome shotgun (WGS) entry which is preliminary data.</text>
</comment>
<feature type="signal peptide" evidence="1">
    <location>
        <begin position="1"/>
        <end position="26"/>
    </location>
</feature>
<dbReference type="AlphaFoldDB" id="A0A9D2LRQ9"/>
<accession>A0A9D2LRQ9</accession>
<evidence type="ECO:0000256" key="1">
    <source>
        <dbReference type="SAM" id="SignalP"/>
    </source>
</evidence>
<proteinExistence type="predicted"/>
<dbReference type="SUPFAM" id="SSF52266">
    <property type="entry name" value="SGNH hydrolase"/>
    <property type="match status" value="1"/>
</dbReference>
<dbReference type="InterPro" id="IPR036514">
    <property type="entry name" value="SGNH_hydro_sf"/>
</dbReference>
<sequence length="563" mass="60273">MNKHTGKILAGLLSLAMLGTSGTVWAADASFTDQQKENESALFTDSNEEYESEVSSEAENNPGTVFTDGTIEEGEQIFLTGLPLLGEADPGDMEIPAVSVQYLALGDSISTGYGLSDPGQSFVNLLAQQTGMTVANASADGAVSQAVLALLSSGSLDAALSDAEVVTLTIGGNDMMAAFYEMIAAAYNAASGDSITAAQVPVILSDLTDSRNAALTQSALQIVMSGYDKVRPSFSAALDMVGSNLKSIAAYIKEKNPDVTILVGNQYNPYQWLPLPYSVLGTFFGQAVNDLNSVIADGENGAGTLYTVADVYASFAASGESLTNASALPLNLDFHPNSQGHAVYASVFGKFFTNTDSEAVGKPEISQVSVTGNRVSAQLAETVENAQGYDFVIGVQENCIETKEYFQICKNQTDIGADFYYIPQGSYYVFCHAWIKGEDGIKQFGEWSEGIPVTVNAVTPQTPVLEKATVKGNTVTLTYSSCENAMGYDLVLGKERKKVNLEYRPVNYGTNVIKVKRADRLTVTFKNVEEGTYFAGLHAYNRTSEDGKKVFSYWSNTKKITIR</sequence>
<dbReference type="InterPro" id="IPR013830">
    <property type="entry name" value="SGNH_hydro"/>
</dbReference>
<reference evidence="3" key="2">
    <citation type="submission" date="2021-04" db="EMBL/GenBank/DDBJ databases">
        <authorList>
            <person name="Gilroy R."/>
        </authorList>
    </citation>
    <scope>NUCLEOTIDE SEQUENCE</scope>
    <source>
        <strain evidence="3">ChiSjej1B19-5720</strain>
    </source>
</reference>
<gene>
    <name evidence="3" type="ORF">IAA06_01630</name>
</gene>
<organism evidence="3 4">
    <name type="scientific">Candidatus Blautia faecavium</name>
    <dbReference type="NCBI Taxonomy" id="2838487"/>
    <lineage>
        <taxon>Bacteria</taxon>
        <taxon>Bacillati</taxon>
        <taxon>Bacillota</taxon>
        <taxon>Clostridia</taxon>
        <taxon>Lachnospirales</taxon>
        <taxon>Lachnospiraceae</taxon>
        <taxon>Blautia</taxon>
    </lineage>
</organism>
<feature type="domain" description="SGNH hydrolase-type esterase" evidence="2">
    <location>
        <begin position="104"/>
        <end position="343"/>
    </location>
</feature>
<keyword evidence="1" id="KW-0732">Signal</keyword>
<feature type="chain" id="PRO_5039160757" description="SGNH hydrolase-type esterase domain-containing protein" evidence="1">
    <location>
        <begin position="27"/>
        <end position="563"/>
    </location>
</feature>
<dbReference type="Gene3D" id="3.40.50.1110">
    <property type="entry name" value="SGNH hydrolase"/>
    <property type="match status" value="1"/>
</dbReference>
<dbReference type="Pfam" id="PF13472">
    <property type="entry name" value="Lipase_GDSL_2"/>
    <property type="match status" value="1"/>
</dbReference>
<evidence type="ECO:0000259" key="2">
    <source>
        <dbReference type="Pfam" id="PF13472"/>
    </source>
</evidence>
<evidence type="ECO:0000313" key="3">
    <source>
        <dbReference type="EMBL" id="HJB27483.1"/>
    </source>
</evidence>
<name>A0A9D2LRQ9_9FIRM</name>
<reference evidence="3" key="1">
    <citation type="journal article" date="2021" name="PeerJ">
        <title>Extensive microbial diversity within the chicken gut microbiome revealed by metagenomics and culture.</title>
        <authorList>
            <person name="Gilroy R."/>
            <person name="Ravi A."/>
            <person name="Getino M."/>
            <person name="Pursley I."/>
            <person name="Horton D.L."/>
            <person name="Alikhan N.F."/>
            <person name="Baker D."/>
            <person name="Gharbi K."/>
            <person name="Hall N."/>
            <person name="Watson M."/>
            <person name="Adriaenssens E.M."/>
            <person name="Foster-Nyarko E."/>
            <person name="Jarju S."/>
            <person name="Secka A."/>
            <person name="Antonio M."/>
            <person name="Oren A."/>
            <person name="Chaudhuri R.R."/>
            <person name="La Ragione R."/>
            <person name="Hildebrand F."/>
            <person name="Pallen M.J."/>
        </authorList>
    </citation>
    <scope>NUCLEOTIDE SEQUENCE</scope>
    <source>
        <strain evidence="3">ChiSjej1B19-5720</strain>
    </source>
</reference>
<protein>
    <recommendedName>
        <fullName evidence="2">SGNH hydrolase-type esterase domain-containing protein</fullName>
    </recommendedName>
</protein>
<evidence type="ECO:0000313" key="4">
    <source>
        <dbReference type="Proteomes" id="UP000823842"/>
    </source>
</evidence>
<dbReference type="EMBL" id="DWYZ01000039">
    <property type="protein sequence ID" value="HJB27483.1"/>
    <property type="molecule type" value="Genomic_DNA"/>
</dbReference>